<dbReference type="EMBL" id="JASBWR010000013">
    <property type="protein sequence ID" value="KAJ9110306.1"/>
    <property type="molecule type" value="Genomic_DNA"/>
</dbReference>
<evidence type="ECO:0000313" key="1">
    <source>
        <dbReference type="EMBL" id="KAJ9110306.1"/>
    </source>
</evidence>
<gene>
    <name evidence="1" type="ORF">QFC19_001709</name>
</gene>
<evidence type="ECO:0000313" key="2">
    <source>
        <dbReference type="Proteomes" id="UP001241377"/>
    </source>
</evidence>
<sequence>MRLEVQPLAIESRDVVQRILSVADALQASGLHPQHPPRLYASLLRRLVGSRAQELQQQQRKTYLMNAMQDNANNLTSISQPSSAGPAKQMDQRSNWIPQGDFALSAPRDITLAPAVDLTMPSRNQSPGYNKLPV</sequence>
<keyword evidence="2" id="KW-1185">Reference proteome</keyword>
<name>A0ACC2WHK2_9TREE</name>
<comment type="caution">
    <text evidence="1">The sequence shown here is derived from an EMBL/GenBank/DDBJ whole genome shotgun (WGS) entry which is preliminary data.</text>
</comment>
<protein>
    <submittedName>
        <fullName evidence="1">Uncharacterized protein</fullName>
    </submittedName>
</protein>
<dbReference type="Proteomes" id="UP001241377">
    <property type="component" value="Unassembled WGS sequence"/>
</dbReference>
<accession>A0ACC2WHK2</accession>
<proteinExistence type="predicted"/>
<reference evidence="1" key="1">
    <citation type="submission" date="2023-04" db="EMBL/GenBank/DDBJ databases">
        <title>Draft Genome sequencing of Naganishia species isolated from polar environments using Oxford Nanopore Technology.</title>
        <authorList>
            <person name="Leo P."/>
            <person name="Venkateswaran K."/>
        </authorList>
    </citation>
    <scope>NUCLEOTIDE SEQUENCE</scope>
    <source>
        <strain evidence="1">MNA-CCFEE 5261</strain>
    </source>
</reference>
<organism evidence="1 2">
    <name type="scientific">Naganishia cerealis</name>
    <dbReference type="NCBI Taxonomy" id="610337"/>
    <lineage>
        <taxon>Eukaryota</taxon>
        <taxon>Fungi</taxon>
        <taxon>Dikarya</taxon>
        <taxon>Basidiomycota</taxon>
        <taxon>Agaricomycotina</taxon>
        <taxon>Tremellomycetes</taxon>
        <taxon>Filobasidiales</taxon>
        <taxon>Filobasidiaceae</taxon>
        <taxon>Naganishia</taxon>
    </lineage>
</organism>